<name>A0A6A4TIR2_SCOMX</name>
<sequence>MKTNIELRVKSSTCANDAVNAHTDPCHTPTRVDKHAHLSKVTSSPRVEKDTEDIRVMKLRYHYLPGAGAKLG</sequence>
<feature type="region of interest" description="Disordered" evidence="1">
    <location>
        <begin position="25"/>
        <end position="49"/>
    </location>
</feature>
<evidence type="ECO:0000313" key="3">
    <source>
        <dbReference type="Proteomes" id="UP000438429"/>
    </source>
</evidence>
<protein>
    <submittedName>
        <fullName evidence="2">Uncharacterized protein</fullName>
    </submittedName>
</protein>
<dbReference type="Proteomes" id="UP000438429">
    <property type="component" value="Unassembled WGS sequence"/>
</dbReference>
<evidence type="ECO:0000256" key="1">
    <source>
        <dbReference type="SAM" id="MobiDB-lite"/>
    </source>
</evidence>
<evidence type="ECO:0000313" key="2">
    <source>
        <dbReference type="EMBL" id="KAF0045105.1"/>
    </source>
</evidence>
<comment type="caution">
    <text evidence="2">The sequence shown here is derived from an EMBL/GenBank/DDBJ whole genome shotgun (WGS) entry which is preliminary data.</text>
</comment>
<dbReference type="AlphaFoldDB" id="A0A6A4TIR2"/>
<proteinExistence type="predicted"/>
<organism evidence="2 3">
    <name type="scientific">Scophthalmus maximus</name>
    <name type="common">Turbot</name>
    <name type="synonym">Psetta maxima</name>
    <dbReference type="NCBI Taxonomy" id="52904"/>
    <lineage>
        <taxon>Eukaryota</taxon>
        <taxon>Metazoa</taxon>
        <taxon>Chordata</taxon>
        <taxon>Craniata</taxon>
        <taxon>Vertebrata</taxon>
        <taxon>Euteleostomi</taxon>
        <taxon>Actinopterygii</taxon>
        <taxon>Neopterygii</taxon>
        <taxon>Teleostei</taxon>
        <taxon>Neoteleostei</taxon>
        <taxon>Acanthomorphata</taxon>
        <taxon>Carangaria</taxon>
        <taxon>Pleuronectiformes</taxon>
        <taxon>Pleuronectoidei</taxon>
        <taxon>Scophthalmidae</taxon>
        <taxon>Scophthalmus</taxon>
    </lineage>
</organism>
<dbReference type="EMBL" id="VEVO01000002">
    <property type="protein sequence ID" value="KAF0045105.1"/>
    <property type="molecule type" value="Genomic_DNA"/>
</dbReference>
<gene>
    <name evidence="2" type="ORF">F2P81_001634</name>
</gene>
<accession>A0A6A4TIR2</accession>
<reference evidence="2 3" key="1">
    <citation type="submission" date="2019-06" db="EMBL/GenBank/DDBJ databases">
        <title>Draft genomes of female and male turbot (Scophthalmus maximus).</title>
        <authorList>
            <person name="Xu H."/>
            <person name="Xu X.-W."/>
            <person name="Shao C."/>
            <person name="Chen S."/>
        </authorList>
    </citation>
    <scope>NUCLEOTIDE SEQUENCE [LARGE SCALE GENOMIC DNA]</scope>
    <source>
        <strain evidence="2">Ysfricsl-2016a</strain>
        <tissue evidence="2">Blood</tissue>
    </source>
</reference>